<comment type="caution">
    <text evidence="2">The sequence shown here is derived from an EMBL/GenBank/DDBJ whole genome shotgun (WGS) entry which is preliminary data.</text>
</comment>
<feature type="region of interest" description="Disordered" evidence="1">
    <location>
        <begin position="182"/>
        <end position="224"/>
    </location>
</feature>
<evidence type="ECO:0000313" key="2">
    <source>
        <dbReference type="EMBL" id="MED6290496.1"/>
    </source>
</evidence>
<keyword evidence="3" id="KW-1185">Reference proteome</keyword>
<proteinExistence type="predicted"/>
<evidence type="ECO:0000313" key="3">
    <source>
        <dbReference type="Proteomes" id="UP001352852"/>
    </source>
</evidence>
<accession>A0ABU7ETF7</accession>
<dbReference type="Proteomes" id="UP001352852">
    <property type="component" value="Unassembled WGS sequence"/>
</dbReference>
<feature type="region of interest" description="Disordered" evidence="1">
    <location>
        <begin position="15"/>
        <end position="78"/>
    </location>
</feature>
<feature type="compositionally biased region" description="Low complexity" evidence="1">
    <location>
        <begin position="208"/>
        <end position="224"/>
    </location>
</feature>
<reference evidence="2 3" key="1">
    <citation type="submission" date="2021-06" db="EMBL/GenBank/DDBJ databases">
        <authorList>
            <person name="Palmer J.M."/>
        </authorList>
    </citation>
    <scope>NUCLEOTIDE SEQUENCE [LARGE SCALE GENOMIC DNA]</scope>
    <source>
        <strain evidence="2 3">CL_MEX2019</strain>
        <tissue evidence="2">Muscle</tissue>
    </source>
</reference>
<evidence type="ECO:0000256" key="1">
    <source>
        <dbReference type="SAM" id="MobiDB-lite"/>
    </source>
</evidence>
<dbReference type="EMBL" id="JAHUTJ010066556">
    <property type="protein sequence ID" value="MED6290496.1"/>
    <property type="molecule type" value="Genomic_DNA"/>
</dbReference>
<name>A0ABU7ETF7_9TELE</name>
<sequence>MDLYTFLRREAEKSLRSSAGLSAYDGSRSAIPCPGTGPLRRRSPPAPLAAHFGPAVKPSPSSRRKKRRRGAPSCGSAGEEVVSQPAYFRAAESKPASSPATALSARLAAPPPMPSALAPARCSEATPAELEQRLRFYARQIKSLRTTSFLYSSPELMERIRKIEMDYETAVRLFYCHPPSPTPSHMSAAAEQPDMTPDPKSAPAHVTEGPADASASASASEGSPGCTPPGFHRVFGGALLCSVGLHVFGAGPVARLNSVPAGDDLLVARLNSVLVSE</sequence>
<protein>
    <submittedName>
        <fullName evidence="2">Uncharacterized protein</fullName>
    </submittedName>
</protein>
<organism evidence="2 3">
    <name type="scientific">Characodon lateralis</name>
    <dbReference type="NCBI Taxonomy" id="208331"/>
    <lineage>
        <taxon>Eukaryota</taxon>
        <taxon>Metazoa</taxon>
        <taxon>Chordata</taxon>
        <taxon>Craniata</taxon>
        <taxon>Vertebrata</taxon>
        <taxon>Euteleostomi</taxon>
        <taxon>Actinopterygii</taxon>
        <taxon>Neopterygii</taxon>
        <taxon>Teleostei</taxon>
        <taxon>Neoteleostei</taxon>
        <taxon>Acanthomorphata</taxon>
        <taxon>Ovalentaria</taxon>
        <taxon>Atherinomorphae</taxon>
        <taxon>Cyprinodontiformes</taxon>
        <taxon>Goodeidae</taxon>
        <taxon>Characodon</taxon>
    </lineage>
</organism>
<gene>
    <name evidence="2" type="ORF">CHARACLAT_013531</name>
</gene>